<feature type="repeat" description="ANK" evidence="3">
    <location>
        <begin position="57"/>
        <end position="84"/>
    </location>
</feature>
<evidence type="ECO:0000256" key="2">
    <source>
        <dbReference type="ARBA" id="ARBA00023043"/>
    </source>
</evidence>
<feature type="repeat" description="ANK" evidence="3">
    <location>
        <begin position="386"/>
        <end position="423"/>
    </location>
</feature>
<dbReference type="PANTHER" id="PTHR24198:SF165">
    <property type="entry name" value="ANKYRIN REPEAT-CONTAINING PROTEIN-RELATED"/>
    <property type="match status" value="1"/>
</dbReference>
<dbReference type="Pfam" id="PF12796">
    <property type="entry name" value="Ank_2"/>
    <property type="match status" value="4"/>
</dbReference>
<dbReference type="InterPro" id="IPR001496">
    <property type="entry name" value="SOCS_box"/>
</dbReference>
<dbReference type="InterPro" id="IPR002110">
    <property type="entry name" value="Ankyrin_rpt"/>
</dbReference>
<proteinExistence type="predicted"/>
<feature type="repeat" description="ANK" evidence="3">
    <location>
        <begin position="284"/>
        <end position="316"/>
    </location>
</feature>
<feature type="repeat" description="ANK" evidence="3">
    <location>
        <begin position="350"/>
        <end position="385"/>
    </location>
</feature>
<dbReference type="PROSITE" id="PS50225">
    <property type="entry name" value="SOCS"/>
    <property type="match status" value="1"/>
</dbReference>
<sequence length="677" mass="76017">MQKYINEQIGEDNYTALHWCLLVGWKPGGFEAVQILVDAGADLDFTDYPKPPRHDLLHLAAKVGMASTVTYLVRKGAPLSDDDNENNILHILAPHRKSEQIDQCVDTLIRAGLDINAPNAKNETPIFLAALNGNVALVNALLQNKCNLNTVAGDMEMSPLLASLIHPNIQIAEHLIKAGCDVNLADVNGFTPLMKAVKISNMNLIQLLLAHGADVNYKTKLGKSACDYCGKKPPKKSSNVRDRRRWTNLRACNRPDRNKELVGKTSSKFDILMVLLEAGGKVEPNSFLLFGAVRHGDIKVVTYLIDHGACVNTVNDDGDTLLMIAAKHRQTKMMKLLIYNGCEMNHQNLQGETALHKVLLSGRANVLTIVKLLLKSGTDVNLRDNTGKTALLLCAKLENLIIDVDSLIRLLIDNGADVHAGDNIGKTALMETVGSNNRQLVEILLDEHADVNQRNREGHTALFYLNTTTLNRRWVNILKLILMNGYDGTTNAHGRYLIPMLTNELLNMEDIDIILYLLIENYQLFPSSEMRSIFITIKETFSDVLMVGKILYENGTSHEIVASLYPTPEDSPKLQQQVDSNATDFREYRKGRNLQCICRRAIRSVIGAGILTKITKLPLPRKLQEFMTLKDVIPEKYFYLNLKDDDDDDDDYGYPNFVYDNFPEYDYDYDAEEYFRI</sequence>
<dbReference type="PROSITE" id="PS50088">
    <property type="entry name" value="ANK_REPEAT"/>
    <property type="match status" value="9"/>
</dbReference>
<dbReference type="SMART" id="SM00969">
    <property type="entry name" value="SOCS_box"/>
    <property type="match status" value="1"/>
</dbReference>
<dbReference type="Pfam" id="PF07525">
    <property type="entry name" value="SOCS_box"/>
    <property type="match status" value="1"/>
</dbReference>
<protein>
    <recommendedName>
        <fullName evidence="4">SOCS box domain-containing protein</fullName>
    </recommendedName>
</protein>
<feature type="repeat" description="ANK" evidence="3">
    <location>
        <begin position="121"/>
        <end position="153"/>
    </location>
</feature>
<feature type="repeat" description="ANK" evidence="3">
    <location>
        <begin position="188"/>
        <end position="220"/>
    </location>
</feature>
<dbReference type="Gene3D" id="1.10.750.20">
    <property type="entry name" value="SOCS box"/>
    <property type="match status" value="1"/>
</dbReference>
<dbReference type="InterPro" id="IPR036770">
    <property type="entry name" value="Ankyrin_rpt-contain_sf"/>
</dbReference>
<dbReference type="SUPFAM" id="SSF48403">
    <property type="entry name" value="Ankyrin repeat"/>
    <property type="match status" value="2"/>
</dbReference>
<gene>
    <name evidence="5" type="ORF">SNE40_000126</name>
</gene>
<dbReference type="Pfam" id="PF00023">
    <property type="entry name" value="Ank"/>
    <property type="match status" value="1"/>
</dbReference>
<comment type="caution">
    <text evidence="5">The sequence shown here is derived from an EMBL/GenBank/DDBJ whole genome shotgun (WGS) entry which is preliminary data.</text>
</comment>
<dbReference type="Proteomes" id="UP001347796">
    <property type="component" value="Unassembled WGS sequence"/>
</dbReference>
<dbReference type="PANTHER" id="PTHR24198">
    <property type="entry name" value="ANKYRIN REPEAT AND PROTEIN KINASE DOMAIN-CONTAINING PROTEIN"/>
    <property type="match status" value="1"/>
</dbReference>
<reference evidence="5 6" key="1">
    <citation type="submission" date="2024-01" db="EMBL/GenBank/DDBJ databases">
        <title>The genome of the rayed Mediterranean limpet Patella caerulea (Linnaeus, 1758).</title>
        <authorList>
            <person name="Anh-Thu Weber A."/>
            <person name="Halstead-Nussloch G."/>
        </authorList>
    </citation>
    <scope>NUCLEOTIDE SEQUENCE [LARGE SCALE GENOMIC DNA]</scope>
    <source>
        <strain evidence="5">AATW-2023a</strain>
        <tissue evidence="5">Whole specimen</tissue>
    </source>
</reference>
<dbReference type="AlphaFoldDB" id="A0AAN8Q1U7"/>
<accession>A0AAN8Q1U7</accession>
<feature type="domain" description="SOCS box" evidence="4">
    <location>
        <begin position="592"/>
        <end position="627"/>
    </location>
</feature>
<organism evidence="5 6">
    <name type="scientific">Patella caerulea</name>
    <name type="common">Rayed Mediterranean limpet</name>
    <dbReference type="NCBI Taxonomy" id="87958"/>
    <lineage>
        <taxon>Eukaryota</taxon>
        <taxon>Metazoa</taxon>
        <taxon>Spiralia</taxon>
        <taxon>Lophotrochozoa</taxon>
        <taxon>Mollusca</taxon>
        <taxon>Gastropoda</taxon>
        <taxon>Patellogastropoda</taxon>
        <taxon>Patelloidea</taxon>
        <taxon>Patellidae</taxon>
        <taxon>Patella</taxon>
    </lineage>
</organism>
<feature type="repeat" description="ANK" evidence="3">
    <location>
        <begin position="317"/>
        <end position="349"/>
    </location>
</feature>
<dbReference type="EMBL" id="JAZGQO010000001">
    <property type="protein sequence ID" value="KAK6194502.1"/>
    <property type="molecule type" value="Genomic_DNA"/>
</dbReference>
<dbReference type="GO" id="GO:0035556">
    <property type="term" value="P:intracellular signal transduction"/>
    <property type="evidence" value="ECO:0007669"/>
    <property type="project" value="InterPro"/>
</dbReference>
<keyword evidence="2 3" id="KW-0040">ANK repeat</keyword>
<evidence type="ECO:0000313" key="5">
    <source>
        <dbReference type="EMBL" id="KAK6194502.1"/>
    </source>
</evidence>
<evidence type="ECO:0000256" key="1">
    <source>
        <dbReference type="ARBA" id="ARBA00022737"/>
    </source>
</evidence>
<dbReference type="SUPFAM" id="SSF158235">
    <property type="entry name" value="SOCS box-like"/>
    <property type="match status" value="1"/>
</dbReference>
<dbReference type="SMART" id="SM00248">
    <property type="entry name" value="ANK"/>
    <property type="match status" value="11"/>
</dbReference>
<dbReference type="CDD" id="cd03587">
    <property type="entry name" value="SOCS"/>
    <property type="match status" value="1"/>
</dbReference>
<evidence type="ECO:0000259" key="4">
    <source>
        <dbReference type="PROSITE" id="PS50225"/>
    </source>
</evidence>
<dbReference type="PRINTS" id="PR01415">
    <property type="entry name" value="ANKYRIN"/>
</dbReference>
<dbReference type="Gene3D" id="1.25.40.20">
    <property type="entry name" value="Ankyrin repeat-containing domain"/>
    <property type="match status" value="4"/>
</dbReference>
<evidence type="ECO:0000313" key="6">
    <source>
        <dbReference type="Proteomes" id="UP001347796"/>
    </source>
</evidence>
<keyword evidence="1" id="KW-0677">Repeat</keyword>
<feature type="repeat" description="ANK" evidence="3">
    <location>
        <begin position="12"/>
        <end position="48"/>
    </location>
</feature>
<name>A0AAN8Q1U7_PATCE</name>
<evidence type="ECO:0000256" key="3">
    <source>
        <dbReference type="PROSITE-ProRule" id="PRU00023"/>
    </source>
</evidence>
<dbReference type="InterPro" id="IPR036036">
    <property type="entry name" value="SOCS_box-like_dom_sf"/>
</dbReference>
<dbReference type="PROSITE" id="PS50297">
    <property type="entry name" value="ANK_REP_REGION"/>
    <property type="match status" value="4"/>
</dbReference>
<keyword evidence="6" id="KW-1185">Reference proteome</keyword>
<feature type="repeat" description="ANK" evidence="3">
    <location>
        <begin position="424"/>
        <end position="456"/>
    </location>
</feature>